<comment type="caution">
    <text evidence="2">The sequence shown here is derived from an EMBL/GenBank/DDBJ whole genome shotgun (WGS) entry which is preliminary data.</text>
</comment>
<dbReference type="FunCoup" id="A0A1E5RNE8">
    <property type="interactions" value="22"/>
</dbReference>
<dbReference type="Proteomes" id="UP000095728">
    <property type="component" value="Unassembled WGS sequence"/>
</dbReference>
<feature type="compositionally biased region" description="Polar residues" evidence="1">
    <location>
        <begin position="118"/>
        <end position="129"/>
    </location>
</feature>
<dbReference type="GO" id="GO:0008233">
    <property type="term" value="F:peptidase activity"/>
    <property type="evidence" value="ECO:0007669"/>
    <property type="project" value="UniProtKB-KW"/>
</dbReference>
<reference evidence="3" key="1">
    <citation type="journal article" date="2016" name="Genome Announc.">
        <title>Genome sequences of three species of Hanseniaspora isolated from spontaneous wine fermentations.</title>
        <authorList>
            <person name="Sternes P.R."/>
            <person name="Lee D."/>
            <person name="Kutyna D.R."/>
            <person name="Borneman A.R."/>
        </authorList>
    </citation>
    <scope>NUCLEOTIDE SEQUENCE [LARGE SCALE GENOMIC DNA]</scope>
    <source>
        <strain evidence="3">AWRI3579</strain>
    </source>
</reference>
<feature type="region of interest" description="Disordered" evidence="1">
    <location>
        <begin position="82"/>
        <end position="148"/>
    </location>
</feature>
<evidence type="ECO:0000313" key="3">
    <source>
        <dbReference type="Proteomes" id="UP000095728"/>
    </source>
</evidence>
<evidence type="ECO:0000256" key="1">
    <source>
        <dbReference type="SAM" id="MobiDB-lite"/>
    </source>
</evidence>
<keyword evidence="3" id="KW-1185">Reference proteome</keyword>
<feature type="compositionally biased region" description="Low complexity" evidence="1">
    <location>
        <begin position="283"/>
        <end position="297"/>
    </location>
</feature>
<evidence type="ECO:0000313" key="2">
    <source>
        <dbReference type="EMBL" id="OEJ88407.1"/>
    </source>
</evidence>
<keyword evidence="2" id="KW-0378">Hydrolase</keyword>
<dbReference type="EMBL" id="LPNM01000005">
    <property type="protein sequence ID" value="OEJ88407.1"/>
    <property type="molecule type" value="Genomic_DNA"/>
</dbReference>
<accession>A0A1E5RNE8</accession>
<protein>
    <submittedName>
        <fullName evidence="2">SPS-sensor serine protease component SSY5</fullName>
    </submittedName>
</protein>
<dbReference type="AlphaFoldDB" id="A0A1E5RNE8"/>
<dbReference type="GO" id="GO:0006508">
    <property type="term" value="P:proteolysis"/>
    <property type="evidence" value="ECO:0007669"/>
    <property type="project" value="UniProtKB-KW"/>
</dbReference>
<name>A0A1E5RNE8_9ASCO</name>
<feature type="compositionally biased region" description="Low complexity" evidence="1">
    <location>
        <begin position="82"/>
        <end position="117"/>
    </location>
</feature>
<feature type="region of interest" description="Disordered" evidence="1">
    <location>
        <begin position="272"/>
        <end position="309"/>
    </location>
</feature>
<feature type="compositionally biased region" description="Polar residues" evidence="1">
    <location>
        <begin position="25"/>
        <end position="52"/>
    </location>
</feature>
<dbReference type="Pfam" id="PF08192">
    <property type="entry name" value="Peptidase_S64"/>
    <property type="match status" value="1"/>
</dbReference>
<dbReference type="InterPro" id="IPR012985">
    <property type="entry name" value="Peptidase_S64_Ssy5"/>
</dbReference>
<dbReference type="InterPro" id="IPR009003">
    <property type="entry name" value="Peptidase_S1_PA"/>
</dbReference>
<sequence length="942" mass="103156">MVFGFTGKKSRENDGAKDKPHADNAANTLEETAQTIQNAESLSDLNSRNSGPPNIDEDEDEFAKSEKNTLFSESVFSRSKMSYNTNTSSMFSSSQYSRSGKKTSGLSSLLAGSSRGSVANSSNTGSQASAYHDGVRVSSSSETSSDFGKNSLYNSSEFLEAGNSNYLQESGSQPAPKAVGKPLRVLAPALDKIEEIEDTESSYQSTSNDQEQTDLFKESSYVSQSLNSPHLQHSFLHNFQARLGNSIGSNTADSCLNESSFADVGTILSGTKSSDPKAGTIKTGSFTNGSSNTSISNDGKKSKSSPALETKSNVSFPFASQSSSKDDSGKSFAVQDVEEKDNVLHANNNYIEQGSAERQITADVIEKELRILNDNLVTVIDDIHQNVVNISRATIQVSEFFKKFLPLVPGQKIPYKVKVSKNSSLRSIIKVVLHFNDNLLSSEVYQTSKAILISKFVDFLRKLNIDISDNDEDNPFEVGNINSNISLPKATLPTLKIYAMDNTCLLPNKENLFKIIEKICEIDSKFISDQNGAFIAPVIRGLSSQSSILTVMFGVPNLQQEHFEMIKALYSLFSDVHFYCVKDYIKPCSSSAAAKRMHSLVRQNHTGSPHVETPIPNQTAKTGLPMTGAPPVPVQTSLYPTYRLPSNYANPPISLSLSITDSQKITGTLGGYLYPIIKDNNEQLKHFKGSTFAITCAHVVLYENQDYPHVSVPSSVLQYSYKKQLAEAAKHYSSNSLQKQAYDQEIAKVDCTLAWQKENKFGQVVWGERAIIDKKLSDFAIIKLNNSYVDITSGNYLGDDLAQSLPDPSLRFDNLYVTEKMRTFADGTEVFKYGSTTGYTRGKINGSKLVFWADGKIQSSEFVVASPTSPLFATGGDSGAWILSKLGRKKLGLGVLGMLHSYDGELKQFGLFSSITDILERLKAVTGVEWDIKQPKKNTVTT</sequence>
<feature type="compositionally biased region" description="Basic and acidic residues" evidence="1">
    <location>
        <begin position="9"/>
        <end position="22"/>
    </location>
</feature>
<dbReference type="STRING" id="56408.A0A1E5RNE8"/>
<gene>
    <name evidence="2" type="ORF">AWRI3579_g993</name>
</gene>
<dbReference type="OrthoDB" id="4096087at2759"/>
<dbReference type="InParanoid" id="A0A1E5RNE8"/>
<dbReference type="SUPFAM" id="SSF50494">
    <property type="entry name" value="Trypsin-like serine proteases"/>
    <property type="match status" value="1"/>
</dbReference>
<organism evidence="2 3">
    <name type="scientific">Hanseniaspora osmophila</name>
    <dbReference type="NCBI Taxonomy" id="56408"/>
    <lineage>
        <taxon>Eukaryota</taxon>
        <taxon>Fungi</taxon>
        <taxon>Dikarya</taxon>
        <taxon>Ascomycota</taxon>
        <taxon>Saccharomycotina</taxon>
        <taxon>Saccharomycetes</taxon>
        <taxon>Saccharomycodales</taxon>
        <taxon>Saccharomycodaceae</taxon>
        <taxon>Hanseniaspora</taxon>
    </lineage>
</organism>
<keyword evidence="2" id="KW-0645">Protease</keyword>
<feature type="region of interest" description="Disordered" evidence="1">
    <location>
        <begin position="1"/>
        <end position="68"/>
    </location>
</feature>
<proteinExistence type="predicted"/>